<dbReference type="EC" id="2.7.11.1" evidence="4"/>
<dbReference type="PROSITE" id="PS50011">
    <property type="entry name" value="PROTEIN_KINASE_DOM"/>
    <property type="match status" value="1"/>
</dbReference>
<feature type="domain" description="Myosin motor" evidence="25">
    <location>
        <begin position="337"/>
        <end position="1060"/>
    </location>
</feature>
<feature type="binding site" evidence="22">
    <location>
        <position position="52"/>
    </location>
    <ligand>
        <name>ATP</name>
        <dbReference type="ChEBI" id="CHEBI:30616"/>
    </ligand>
</feature>
<evidence type="ECO:0000256" key="19">
    <source>
        <dbReference type="ARBA" id="ARBA00047899"/>
    </source>
</evidence>
<dbReference type="PROSITE" id="PS00108">
    <property type="entry name" value="PROTEIN_KINASE_ST"/>
    <property type="match status" value="1"/>
</dbReference>
<dbReference type="PRINTS" id="PR00193">
    <property type="entry name" value="MYOSINHEAVY"/>
</dbReference>
<dbReference type="InterPro" id="IPR027417">
    <property type="entry name" value="P-loop_NTPase"/>
</dbReference>
<evidence type="ECO:0000313" key="26">
    <source>
        <dbReference type="EMBL" id="BES88837.1"/>
    </source>
</evidence>
<dbReference type="PANTHER" id="PTHR46256:SF2">
    <property type="entry name" value="NEITHER INACTIVATION NOR AFTERPOTENTIAL PROTEIN C"/>
    <property type="match status" value="1"/>
</dbReference>
<keyword evidence="6" id="KW-0723">Serine/threonine-protein kinase</keyword>
<dbReference type="InterPro" id="IPR017441">
    <property type="entry name" value="Protein_kinase_ATP_BS"/>
</dbReference>
<protein>
    <recommendedName>
        <fullName evidence="4">non-specific serine/threonine protein kinase</fullName>
        <ecNumber evidence="4">2.7.11.1</ecNumber>
    </recommendedName>
</protein>
<accession>A0ABN7AEY8</accession>
<evidence type="ECO:0000256" key="16">
    <source>
        <dbReference type="ARBA" id="ARBA00023212"/>
    </source>
</evidence>
<dbReference type="InterPro" id="IPR052409">
    <property type="entry name" value="Myosin-III_kinase_activity"/>
</dbReference>
<reference evidence="26 27" key="1">
    <citation type="submission" date="2023-09" db="EMBL/GenBank/DDBJ databases">
        <title>Nesidiocoris tenuis whole genome shotgun sequence.</title>
        <authorList>
            <person name="Shibata T."/>
            <person name="Shimoda M."/>
            <person name="Kobayashi T."/>
            <person name="Uehara T."/>
        </authorList>
    </citation>
    <scope>NUCLEOTIDE SEQUENCE [LARGE SCALE GENOMIC DNA]</scope>
    <source>
        <strain evidence="26 27">Japan</strain>
    </source>
</reference>
<feature type="binding site" evidence="21">
    <location>
        <begin position="430"/>
        <end position="437"/>
    </location>
    <ligand>
        <name>ATP</name>
        <dbReference type="ChEBI" id="CHEBI:30616"/>
    </ligand>
</feature>
<dbReference type="Gene3D" id="1.20.5.190">
    <property type="match status" value="1"/>
</dbReference>
<keyword evidence="27" id="KW-1185">Reference proteome</keyword>
<dbReference type="Gene3D" id="1.20.58.530">
    <property type="match status" value="1"/>
</dbReference>
<evidence type="ECO:0000256" key="21">
    <source>
        <dbReference type="PROSITE-ProRule" id="PRU00782"/>
    </source>
</evidence>
<evidence type="ECO:0000256" key="7">
    <source>
        <dbReference type="ARBA" id="ARBA00022606"/>
    </source>
</evidence>
<gene>
    <name evidence="26" type="ORF">NTJ_01644</name>
</gene>
<dbReference type="EMBL" id="AP028909">
    <property type="protein sequence ID" value="BES88837.1"/>
    <property type="molecule type" value="Genomic_DNA"/>
</dbReference>
<dbReference type="SUPFAM" id="SSF56112">
    <property type="entry name" value="Protein kinase-like (PK-like)"/>
    <property type="match status" value="1"/>
</dbReference>
<dbReference type="InterPro" id="IPR000048">
    <property type="entry name" value="IQ_motif_EF-hand-BS"/>
</dbReference>
<evidence type="ECO:0000256" key="15">
    <source>
        <dbReference type="ARBA" id="ARBA00023203"/>
    </source>
</evidence>
<dbReference type="SMART" id="SM00242">
    <property type="entry name" value="MYSc"/>
    <property type="match status" value="1"/>
</dbReference>
<keyword evidence="7" id="KW-0716">Sensory transduction</keyword>
<dbReference type="Gene3D" id="1.20.120.720">
    <property type="entry name" value="Myosin VI head, motor domain, U50 subdomain"/>
    <property type="match status" value="1"/>
</dbReference>
<comment type="similarity">
    <text evidence="21">Belongs to the TRAFAC class myosin-kinesin ATPase superfamily. Myosin family.</text>
</comment>
<evidence type="ECO:0000256" key="17">
    <source>
        <dbReference type="ARBA" id="ARBA00023273"/>
    </source>
</evidence>
<evidence type="ECO:0000256" key="5">
    <source>
        <dbReference type="ARBA" id="ARBA00022490"/>
    </source>
</evidence>
<evidence type="ECO:0000256" key="20">
    <source>
        <dbReference type="ARBA" id="ARBA00048679"/>
    </source>
</evidence>
<keyword evidence="11" id="KW-0418">Kinase</keyword>
<dbReference type="Pfam" id="PF00063">
    <property type="entry name" value="Myosin_head"/>
    <property type="match status" value="1"/>
</dbReference>
<dbReference type="InterPro" id="IPR011009">
    <property type="entry name" value="Kinase-like_dom_sf"/>
</dbReference>
<feature type="compositionally biased region" description="Low complexity" evidence="23">
    <location>
        <begin position="1442"/>
        <end position="1454"/>
    </location>
</feature>
<evidence type="ECO:0000256" key="13">
    <source>
        <dbReference type="ARBA" id="ARBA00023123"/>
    </source>
</evidence>
<dbReference type="SMART" id="SM00220">
    <property type="entry name" value="S_TKc"/>
    <property type="match status" value="1"/>
</dbReference>
<dbReference type="Pfam" id="PF00612">
    <property type="entry name" value="IQ"/>
    <property type="match status" value="2"/>
</dbReference>
<dbReference type="Gene3D" id="6.20.240.20">
    <property type="match status" value="1"/>
</dbReference>
<dbReference type="PANTHER" id="PTHR46256">
    <property type="entry name" value="AGAP011099-PA"/>
    <property type="match status" value="1"/>
</dbReference>
<evidence type="ECO:0000256" key="14">
    <source>
        <dbReference type="ARBA" id="ARBA00023175"/>
    </source>
</evidence>
<evidence type="ECO:0000256" key="23">
    <source>
        <dbReference type="SAM" id="MobiDB-lite"/>
    </source>
</evidence>
<evidence type="ECO:0000256" key="18">
    <source>
        <dbReference type="ARBA" id="ARBA00023305"/>
    </source>
</evidence>
<name>A0ABN7AEY8_9HEMI</name>
<dbReference type="PROSITE" id="PS00107">
    <property type="entry name" value="PROTEIN_KINASE_ATP"/>
    <property type="match status" value="1"/>
</dbReference>
<dbReference type="SMART" id="SM00015">
    <property type="entry name" value="IQ"/>
    <property type="match status" value="2"/>
</dbReference>
<evidence type="ECO:0000256" key="11">
    <source>
        <dbReference type="ARBA" id="ARBA00022777"/>
    </source>
</evidence>
<feature type="compositionally biased region" description="Basic and acidic residues" evidence="23">
    <location>
        <begin position="1373"/>
        <end position="1382"/>
    </location>
</feature>
<keyword evidence="14 21" id="KW-0505">Motor protein</keyword>
<dbReference type="Gene3D" id="1.10.10.820">
    <property type="match status" value="1"/>
</dbReference>
<proteinExistence type="inferred from homology"/>
<keyword evidence="15 21" id="KW-0009">Actin-binding</keyword>
<evidence type="ECO:0000256" key="12">
    <source>
        <dbReference type="ARBA" id="ARBA00022840"/>
    </source>
</evidence>
<feature type="compositionally biased region" description="Polar residues" evidence="23">
    <location>
        <begin position="1330"/>
        <end position="1339"/>
    </location>
</feature>
<keyword evidence="12 21" id="KW-0067">ATP-binding</keyword>
<keyword evidence="5" id="KW-0963">Cytoplasm</keyword>
<dbReference type="PROSITE" id="PS50096">
    <property type="entry name" value="IQ"/>
    <property type="match status" value="2"/>
</dbReference>
<keyword evidence="13 21" id="KW-0518">Myosin</keyword>
<feature type="domain" description="Protein kinase" evidence="24">
    <location>
        <begin position="22"/>
        <end position="287"/>
    </location>
</feature>
<evidence type="ECO:0000259" key="25">
    <source>
        <dbReference type="PROSITE" id="PS51456"/>
    </source>
</evidence>
<dbReference type="Proteomes" id="UP001307889">
    <property type="component" value="Chromosome 1"/>
</dbReference>
<evidence type="ECO:0000256" key="22">
    <source>
        <dbReference type="PROSITE-ProRule" id="PRU10141"/>
    </source>
</evidence>
<evidence type="ECO:0000313" key="27">
    <source>
        <dbReference type="Proteomes" id="UP001307889"/>
    </source>
</evidence>
<keyword evidence="18" id="KW-0844">Vision</keyword>
<dbReference type="InterPro" id="IPR036961">
    <property type="entry name" value="Kinesin_motor_dom_sf"/>
</dbReference>
<dbReference type="Gene3D" id="3.40.850.10">
    <property type="entry name" value="Kinesin motor domain"/>
    <property type="match status" value="1"/>
</dbReference>
<comment type="catalytic activity">
    <reaction evidence="20">
        <text>L-seryl-[protein] + ATP = O-phospho-L-seryl-[protein] + ADP + H(+)</text>
        <dbReference type="Rhea" id="RHEA:17989"/>
        <dbReference type="Rhea" id="RHEA-COMP:9863"/>
        <dbReference type="Rhea" id="RHEA-COMP:11604"/>
        <dbReference type="ChEBI" id="CHEBI:15378"/>
        <dbReference type="ChEBI" id="CHEBI:29999"/>
        <dbReference type="ChEBI" id="CHEBI:30616"/>
        <dbReference type="ChEBI" id="CHEBI:83421"/>
        <dbReference type="ChEBI" id="CHEBI:456216"/>
        <dbReference type="EC" id="2.7.11.1"/>
    </reaction>
</comment>
<evidence type="ECO:0000256" key="8">
    <source>
        <dbReference type="ARBA" id="ARBA00022679"/>
    </source>
</evidence>
<keyword evidence="16" id="KW-0206">Cytoskeleton</keyword>
<dbReference type="InterPro" id="IPR008271">
    <property type="entry name" value="Ser/Thr_kinase_AS"/>
</dbReference>
<sequence>MEKGLKDEGLDLSKLQDPGDRYELGEILGTGVTAVVYKAIDKEVGGKHVAIKVQRIKPEYMADIEEEYKILRDLSSHPNLPDFYGAYKKSDDDGEKIWFVMQLCEGGPVTDLVRALNREARKMNELHIAFILREVLKALMALHESHIIHRDVKASNVLLTRDGEVKLVDFGLSRELSSTMGKRQTCLGSPCWMAPEVVTSKNTKGSYDNRADVWALGITAIELGDGKAPFQDMHPTRALFQIVRNPPPTLYRPANWSQDYNDFISECLTKNPEHRPYMSELIQHPFFSELPENDHHLNAELRSLLEAVTNDVKSERKPEVRVKTGLLQMKSVDPEPMDVEDLAAIESISEDTIMQQLESRYRKGQYYTYVGEILMFLNPNKPLNIYGFQNYNKYKFKSRSDNEPHIFGVADSAYQDMLHHNTVQSIVISGETMSGKTTQARHTIRHLTHLGMSSSKVSERVLKAVDLIHAFANAATPENPDSTRHASVTQVTFSSSGKLSGAIFWILQLEKFRVTGNRSPYHANFHIFYYFYDGLKDAADLEKYNLEADKSYCYLRRNILEDDKDAKVPPGPREDAEGNVVMFKRVCTLLEDLGFVEDEVEVVWRTMAAIILLGEIEYKDDDDKNADISNTEVVDKIATLLCVDSKKLAWALCNYCVIEQDTAARRRHSKPEALLARNVFAQNLYSRLVDWIVNNINCKLSLSRAVYGDPHCVNVVDIFGIECYPGNNNLEQLFVNAMNEQIQFFYNQKIFISAMANEEEEEVASKKLQFYNNRETIDELMNKPHGVCHILEEANKLHQDGEFVTAQIKLRKEGSRVKAVNDEQFSVAHYTGKMIYETDTICSKNRDFLPPELTEVMRTSSDPVLKQLFTNKLSRTGNVTMMVEPGKAVVSATPGKKKWGALLMDSRSNIRRYNTVSKGEFSQTRGIRTAAATFRSTCLELLRMLSQGSTHFVRCLRTDLTRAADGFQPNIVKQQLRALAVTDTARARKIGFSHRIPFDKFLDSYQFLAFDFDENVEKTKDNCRLLMIRLKMEGWMMGNSKVFLKYYNEEFLSRLYETQVKKIVKVQSMLRSFLARRNVEKKKTLSREHSLQTAEIPKITLNQEQAATVIQRHMKGYCVRRKYGPLITSTGKLNNATAMFIREYFKRWKTKSIFQVLLLYRAQKHQDLIYFSQQVHLYSQTVVSAMNLLIDEEVDLEIVDSEVDSEDFIGRQEMAVWKIPFRIKEMPFMDSSDLCHSVYERMETGDDMQWDEPFKILHKGCQTALDKSGIGYQTLKKQQRRFHNFVDTPFNRDPEVASRAYSRQSYTDEFDEEEYARAFGGPSRRGSPNMRRSPTNNHRLSPVPPPTPKKKPIGKIPPPPLNRRLQTEDQEESNNKQELTDFRKKLRPTKNLQKFDPVIELESKGRQMHNINTGNEDDPPFNFQAMLRKTDNKFSVHKGKQNENSDSDNNNANELEPKNINQLPLSADKKKCFIRKDSFENLKRMVATSKDFARDGCKASIICENGELDNLRNELLPGFVVIGKVTDL</sequence>
<evidence type="ECO:0000256" key="4">
    <source>
        <dbReference type="ARBA" id="ARBA00012513"/>
    </source>
</evidence>
<evidence type="ECO:0000256" key="6">
    <source>
        <dbReference type="ARBA" id="ARBA00022527"/>
    </source>
</evidence>
<keyword evidence="17" id="KW-0966">Cell projection</keyword>
<evidence type="ECO:0000256" key="10">
    <source>
        <dbReference type="ARBA" id="ARBA00022741"/>
    </source>
</evidence>
<dbReference type="PROSITE" id="PS51456">
    <property type="entry name" value="MYOSIN_MOTOR"/>
    <property type="match status" value="1"/>
</dbReference>
<organism evidence="26 27">
    <name type="scientific">Nesidiocoris tenuis</name>
    <dbReference type="NCBI Taxonomy" id="355587"/>
    <lineage>
        <taxon>Eukaryota</taxon>
        <taxon>Metazoa</taxon>
        <taxon>Ecdysozoa</taxon>
        <taxon>Arthropoda</taxon>
        <taxon>Hexapoda</taxon>
        <taxon>Insecta</taxon>
        <taxon>Pterygota</taxon>
        <taxon>Neoptera</taxon>
        <taxon>Paraneoptera</taxon>
        <taxon>Hemiptera</taxon>
        <taxon>Heteroptera</taxon>
        <taxon>Panheteroptera</taxon>
        <taxon>Cimicomorpha</taxon>
        <taxon>Miridae</taxon>
        <taxon>Dicyphina</taxon>
        <taxon>Nesidiocoris</taxon>
    </lineage>
</organism>
<evidence type="ECO:0000259" key="24">
    <source>
        <dbReference type="PROSITE" id="PS50011"/>
    </source>
</evidence>
<evidence type="ECO:0000256" key="9">
    <source>
        <dbReference type="ARBA" id="ARBA00022737"/>
    </source>
</evidence>
<dbReference type="SUPFAM" id="SSF52540">
    <property type="entry name" value="P-loop containing nucleoside triphosphate hydrolases"/>
    <property type="match status" value="1"/>
</dbReference>
<keyword evidence="10 21" id="KW-0547">Nucleotide-binding</keyword>
<comment type="similarity">
    <text evidence="3">In the C-terminal section; belongs to the TRAFAC class myosin-kinesin ATPase superfamily. Myosin family.</text>
</comment>
<evidence type="ECO:0000256" key="2">
    <source>
        <dbReference type="ARBA" id="ARBA00004316"/>
    </source>
</evidence>
<dbReference type="Pfam" id="PF00069">
    <property type="entry name" value="Pkinase"/>
    <property type="match status" value="1"/>
</dbReference>
<dbReference type="Gene3D" id="1.10.510.10">
    <property type="entry name" value="Transferase(Phosphotransferase) domain 1"/>
    <property type="match status" value="1"/>
</dbReference>
<dbReference type="InterPro" id="IPR001609">
    <property type="entry name" value="Myosin_head_motor_dom-like"/>
</dbReference>
<feature type="region of interest" description="Disordered" evidence="23">
    <location>
        <begin position="1435"/>
        <end position="1461"/>
    </location>
</feature>
<keyword evidence="9" id="KW-0677">Repeat</keyword>
<evidence type="ECO:0000256" key="3">
    <source>
        <dbReference type="ARBA" id="ARBA00006998"/>
    </source>
</evidence>
<keyword evidence="8" id="KW-0808">Transferase</keyword>
<dbReference type="InterPro" id="IPR000719">
    <property type="entry name" value="Prot_kinase_dom"/>
</dbReference>
<comment type="catalytic activity">
    <reaction evidence="19">
        <text>L-threonyl-[protein] + ATP = O-phospho-L-threonyl-[protein] + ADP + H(+)</text>
        <dbReference type="Rhea" id="RHEA:46608"/>
        <dbReference type="Rhea" id="RHEA-COMP:11060"/>
        <dbReference type="Rhea" id="RHEA-COMP:11605"/>
        <dbReference type="ChEBI" id="CHEBI:15378"/>
        <dbReference type="ChEBI" id="CHEBI:30013"/>
        <dbReference type="ChEBI" id="CHEBI:30616"/>
        <dbReference type="ChEBI" id="CHEBI:61977"/>
        <dbReference type="ChEBI" id="CHEBI:456216"/>
        <dbReference type="EC" id="2.7.11.1"/>
    </reaction>
</comment>
<evidence type="ECO:0000256" key="1">
    <source>
        <dbReference type="ARBA" id="ARBA00004245"/>
    </source>
</evidence>
<comment type="subcellular location">
    <subcellularLocation>
        <location evidence="2">Cell projection</location>
    </subcellularLocation>
    <subcellularLocation>
        <location evidence="1">Cytoplasm</location>
        <location evidence="1">Cytoskeleton</location>
    </subcellularLocation>
</comment>
<feature type="region of interest" description="Actin-binding" evidence="21">
    <location>
        <begin position="938"/>
        <end position="960"/>
    </location>
</feature>
<feature type="region of interest" description="Disordered" evidence="23">
    <location>
        <begin position="1318"/>
        <end position="1382"/>
    </location>
</feature>